<dbReference type="KEGG" id="tmo:TMO_1112"/>
<dbReference type="EMBL" id="CP003236">
    <property type="protein sequence ID" value="AFK52951.1"/>
    <property type="molecule type" value="Genomic_DNA"/>
</dbReference>
<keyword evidence="2" id="KW-1185">Reference proteome</keyword>
<dbReference type="HOGENOM" id="CLU_3278029_0_0_5"/>
<protein>
    <submittedName>
        <fullName evidence="1">Uncharacterized protein</fullName>
    </submittedName>
</protein>
<accession>I3TJL3</accession>
<dbReference type="Proteomes" id="UP000005258">
    <property type="component" value="Chromosome"/>
</dbReference>
<evidence type="ECO:0000313" key="1">
    <source>
        <dbReference type="EMBL" id="AFK52951.1"/>
    </source>
</evidence>
<proteinExistence type="predicted"/>
<sequence length="41" mass="4487">MSALSLVRGMAVTPGAEGLIEQYDRSSQAVKQLRHRGRFLG</sequence>
<evidence type="ECO:0000313" key="2">
    <source>
        <dbReference type="Proteomes" id="UP000005258"/>
    </source>
</evidence>
<reference evidence="1 2" key="1">
    <citation type="journal article" date="2012" name="J. Am. Chem. Soc.">
        <title>Bacterial biosynthesis and maturation of the didemnin anti-cancer agents.</title>
        <authorList>
            <person name="Xu Y."/>
            <person name="Kersten R.D."/>
            <person name="Nam S.J."/>
            <person name="Lu L."/>
            <person name="Al-Suwailem A.M."/>
            <person name="Zheng H."/>
            <person name="Fenical W."/>
            <person name="Dorrestein P.C."/>
            <person name="Moore B.S."/>
            <person name="Qian P.Y."/>
        </authorList>
    </citation>
    <scope>NUCLEOTIDE SEQUENCE [LARGE SCALE GENOMIC DNA]</scope>
    <source>
        <strain evidence="1 2">KA081020-065</strain>
    </source>
</reference>
<gene>
    <name evidence="1" type="ordered locus">TMO_1112</name>
</gene>
<name>I3TJL3_TISMK</name>
<organism evidence="1 2">
    <name type="scientific">Tistrella mobilis (strain KA081020-065)</name>
    <dbReference type="NCBI Taxonomy" id="1110502"/>
    <lineage>
        <taxon>Bacteria</taxon>
        <taxon>Pseudomonadati</taxon>
        <taxon>Pseudomonadota</taxon>
        <taxon>Alphaproteobacteria</taxon>
        <taxon>Geminicoccales</taxon>
        <taxon>Geminicoccaceae</taxon>
        <taxon>Tistrella</taxon>
    </lineage>
</organism>
<dbReference type="AlphaFoldDB" id="I3TJL3"/>